<keyword evidence="2" id="KW-0812">Transmembrane</keyword>
<name>A0A815DEG8_9BILA</name>
<dbReference type="PROSITE" id="PS50892">
    <property type="entry name" value="V_SNARE"/>
    <property type="match status" value="2"/>
</dbReference>
<dbReference type="EMBL" id="CAJNOG010000559">
    <property type="protein sequence ID" value="CAF1296100.1"/>
    <property type="molecule type" value="Genomic_DNA"/>
</dbReference>
<feature type="transmembrane region" description="Helical" evidence="2">
    <location>
        <begin position="149"/>
        <end position="170"/>
    </location>
</feature>
<dbReference type="CDD" id="cd15843">
    <property type="entry name" value="R-SNARE"/>
    <property type="match status" value="1"/>
</dbReference>
<dbReference type="InterPro" id="IPR001388">
    <property type="entry name" value="Synaptobrevin-like"/>
</dbReference>
<evidence type="ECO:0000259" key="3">
    <source>
        <dbReference type="PROSITE" id="PS50892"/>
    </source>
</evidence>
<sequence length="176" mass="19756">MATAGYTRPQTYSSIRDDDDDALDIQIDSDTTRSTAGEGVKKLHGQVQEVVGVMKKNIDRLLDRDVALNNLMTRADDLETSASTYNQTTKTLLQEVVGVMKKNIDRLLDRDVALNNLMTRADDLETSASTYNQTTKTLRRKYWWKNAKTNVCIAGIVVAVIFIIIIIIAFNRLGKK</sequence>
<dbReference type="Proteomes" id="UP000663845">
    <property type="component" value="Unassembled WGS sequence"/>
</dbReference>
<gene>
    <name evidence="4" type="ORF">JYZ213_LOCUS32048</name>
</gene>
<organism evidence="4 5">
    <name type="scientific">Adineta steineri</name>
    <dbReference type="NCBI Taxonomy" id="433720"/>
    <lineage>
        <taxon>Eukaryota</taxon>
        <taxon>Metazoa</taxon>
        <taxon>Spiralia</taxon>
        <taxon>Gnathifera</taxon>
        <taxon>Rotifera</taxon>
        <taxon>Eurotatoria</taxon>
        <taxon>Bdelloidea</taxon>
        <taxon>Adinetida</taxon>
        <taxon>Adinetidae</taxon>
        <taxon>Adineta</taxon>
    </lineage>
</organism>
<accession>A0A815DEG8</accession>
<comment type="caution">
    <text evidence="4">The sequence shown here is derived from an EMBL/GenBank/DDBJ whole genome shotgun (WGS) entry which is preliminary data.</text>
</comment>
<dbReference type="AlphaFoldDB" id="A0A815DEG8"/>
<feature type="domain" description="V-SNARE coiled-coil homology" evidence="3">
    <location>
        <begin position="39"/>
        <end position="94"/>
    </location>
</feature>
<keyword evidence="1" id="KW-0175">Coiled coil</keyword>
<dbReference type="Pfam" id="PF00957">
    <property type="entry name" value="Synaptobrevin"/>
    <property type="match status" value="1"/>
</dbReference>
<keyword evidence="2" id="KW-1133">Transmembrane helix</keyword>
<evidence type="ECO:0000313" key="5">
    <source>
        <dbReference type="Proteomes" id="UP000663845"/>
    </source>
</evidence>
<dbReference type="GO" id="GO:0016020">
    <property type="term" value="C:membrane"/>
    <property type="evidence" value="ECO:0007669"/>
    <property type="project" value="InterPro"/>
</dbReference>
<feature type="domain" description="V-SNARE coiled-coil homology" evidence="3">
    <location>
        <begin position="85"/>
        <end position="145"/>
    </location>
</feature>
<evidence type="ECO:0000256" key="1">
    <source>
        <dbReference type="PROSITE-ProRule" id="PRU00290"/>
    </source>
</evidence>
<dbReference type="PANTHER" id="PTHR45701">
    <property type="entry name" value="SYNAPTOBREVIN FAMILY MEMBER"/>
    <property type="match status" value="1"/>
</dbReference>
<proteinExistence type="predicted"/>
<dbReference type="SUPFAM" id="SSF58038">
    <property type="entry name" value="SNARE fusion complex"/>
    <property type="match status" value="2"/>
</dbReference>
<keyword evidence="2" id="KW-0472">Membrane</keyword>
<dbReference type="GO" id="GO:0016192">
    <property type="term" value="P:vesicle-mediated transport"/>
    <property type="evidence" value="ECO:0007669"/>
    <property type="project" value="InterPro"/>
</dbReference>
<dbReference type="PRINTS" id="PR00219">
    <property type="entry name" value="SYNAPTOBREVN"/>
</dbReference>
<evidence type="ECO:0000256" key="2">
    <source>
        <dbReference type="SAM" id="Phobius"/>
    </source>
</evidence>
<reference evidence="4" key="1">
    <citation type="submission" date="2021-02" db="EMBL/GenBank/DDBJ databases">
        <authorList>
            <person name="Nowell W R."/>
        </authorList>
    </citation>
    <scope>NUCLEOTIDE SEQUENCE</scope>
</reference>
<protein>
    <recommendedName>
        <fullName evidence="3">V-SNARE coiled-coil homology domain-containing protein</fullName>
    </recommendedName>
</protein>
<evidence type="ECO:0000313" key="4">
    <source>
        <dbReference type="EMBL" id="CAF1296100.1"/>
    </source>
</evidence>
<dbReference type="InterPro" id="IPR016444">
    <property type="entry name" value="Synaptobrevin/VAMP"/>
</dbReference>
<dbReference type="InterPro" id="IPR042855">
    <property type="entry name" value="V_SNARE_CC"/>
</dbReference>
<dbReference type="Gene3D" id="1.20.5.110">
    <property type="match status" value="2"/>
</dbReference>